<dbReference type="Proteomes" id="UP000253817">
    <property type="component" value="Unassembled WGS sequence"/>
</dbReference>
<name>A0A3N0IX29_9ACTN</name>
<dbReference type="AlphaFoldDB" id="A0A3N0IX29"/>
<dbReference type="Proteomes" id="UP000270112">
    <property type="component" value="Unassembled WGS sequence"/>
</dbReference>
<evidence type="ECO:0000256" key="1">
    <source>
        <dbReference type="SAM" id="Phobius"/>
    </source>
</evidence>
<evidence type="ECO:0000313" key="4">
    <source>
        <dbReference type="Proteomes" id="UP000253817"/>
    </source>
</evidence>
<dbReference type="EMBL" id="QICC01000060">
    <property type="protein sequence ID" value="RNM40872.1"/>
    <property type="molecule type" value="Genomic_DNA"/>
</dbReference>
<feature type="transmembrane region" description="Helical" evidence="1">
    <location>
        <begin position="55"/>
        <end position="76"/>
    </location>
</feature>
<reference evidence="3" key="3">
    <citation type="journal article" date="2019" name="Microbiol. Resour. Announc.">
        <title>Draft Genome Sequences of Type Strains of Gordonibacter faecihominis, Paraeggerthella hongkongensis, Parvibacter caecicola,Slackia equolifaciens, Slackia faecicanis, and Slackia isoflavoniconvertens.</title>
        <authorList>
            <person name="Danylec N."/>
            <person name="Stoll D.A."/>
            <person name="Dotsch A."/>
            <person name="Huch M."/>
        </authorList>
    </citation>
    <scope>NUCLEOTIDE SEQUENCE</scope>
    <source>
        <strain evidence="3">DSM 16107</strain>
    </source>
</reference>
<feature type="transmembrane region" description="Helical" evidence="1">
    <location>
        <begin position="12"/>
        <end position="34"/>
    </location>
</feature>
<organism evidence="3 5">
    <name type="scientific">Eggerthella sinensis</name>
    <dbReference type="NCBI Taxonomy" id="242230"/>
    <lineage>
        <taxon>Bacteria</taxon>
        <taxon>Bacillati</taxon>
        <taxon>Actinomycetota</taxon>
        <taxon>Coriobacteriia</taxon>
        <taxon>Eggerthellales</taxon>
        <taxon>Eggerthellaceae</taxon>
        <taxon>Eggerthella</taxon>
    </lineage>
</organism>
<comment type="caution">
    <text evidence="3">The sequence shown here is derived from an EMBL/GenBank/DDBJ whole genome shotgun (WGS) entry which is preliminary data.</text>
</comment>
<accession>A0A3N0IX29</accession>
<dbReference type="OrthoDB" id="3175804at2"/>
<sequence length="107" mass="10749">MISSVAGPVSLFIGGVLLSAVGLVCGIVAFRKLVALAARQTNVAAVASRLKRSAIVGMAVCGVAFVLNAIAFYLMLPVVMDMVASGDYTGLMTDAGTGAVGPNSTWG</sequence>
<keyword evidence="1" id="KW-1133">Transmembrane helix</keyword>
<evidence type="ECO:0000313" key="3">
    <source>
        <dbReference type="EMBL" id="RNM40872.1"/>
    </source>
</evidence>
<proteinExistence type="predicted"/>
<keyword evidence="1" id="KW-0812">Transmembrane</keyword>
<protein>
    <submittedName>
        <fullName evidence="3">Uncharacterized protein</fullName>
    </submittedName>
</protein>
<dbReference type="EMBL" id="PPTT01000012">
    <property type="protein sequence ID" value="RDB68992.1"/>
    <property type="molecule type" value="Genomic_DNA"/>
</dbReference>
<keyword evidence="1" id="KW-0472">Membrane</keyword>
<keyword evidence="4" id="KW-1185">Reference proteome</keyword>
<evidence type="ECO:0000313" key="2">
    <source>
        <dbReference type="EMBL" id="RDB68992.1"/>
    </source>
</evidence>
<reference evidence="5" key="2">
    <citation type="submission" date="2018-05" db="EMBL/GenBank/DDBJ databases">
        <title>Genome Sequencing of selected type strains of the family Eggerthellaceae.</title>
        <authorList>
            <person name="Danylec N."/>
            <person name="Stoll D.A."/>
            <person name="Doetsch A."/>
            <person name="Huch M."/>
        </authorList>
    </citation>
    <scope>NUCLEOTIDE SEQUENCE [LARGE SCALE GENOMIC DNA]</scope>
    <source>
        <strain evidence="5">DSM 16107</strain>
    </source>
</reference>
<gene>
    <name evidence="2" type="ORF">C1876_08075</name>
    <name evidence="3" type="ORF">DMP09_12390</name>
</gene>
<evidence type="ECO:0000313" key="5">
    <source>
        <dbReference type="Proteomes" id="UP000270112"/>
    </source>
</evidence>
<reference evidence="2 4" key="1">
    <citation type="journal article" date="2018" name="Elife">
        <title>Discovery and characterization of a prevalent human gut bacterial enzyme sufficient for the inactivation of a family of plant toxins.</title>
        <authorList>
            <person name="Koppel N."/>
            <person name="Bisanz J.E."/>
            <person name="Pandelia M.E."/>
            <person name="Turnbaugh P.J."/>
            <person name="Balskus E.P."/>
        </authorList>
    </citation>
    <scope>NUCLEOTIDE SEQUENCE [LARGE SCALE GENOMIC DNA]</scope>
    <source>
        <strain evidence="2 4">DSM 16107</strain>
    </source>
</reference>